<reference evidence="2" key="2">
    <citation type="submission" date="2021-08" db="EMBL/GenBank/DDBJ databases">
        <authorList>
            <person name="Gostincar C."/>
            <person name="Sun X."/>
            <person name="Song Z."/>
            <person name="Gunde-Cimerman N."/>
        </authorList>
    </citation>
    <scope>NUCLEOTIDE SEQUENCE</scope>
    <source>
        <strain evidence="2">EXF-9911</strain>
    </source>
</reference>
<evidence type="ECO:0000256" key="1">
    <source>
        <dbReference type="SAM" id="MobiDB-lite"/>
    </source>
</evidence>
<feature type="compositionally biased region" description="Polar residues" evidence="1">
    <location>
        <begin position="41"/>
        <end position="57"/>
    </location>
</feature>
<gene>
    <name evidence="2" type="ORF">KCU76_g6204</name>
</gene>
<dbReference type="AlphaFoldDB" id="A0A9P8ELL8"/>
<evidence type="ECO:0000313" key="2">
    <source>
        <dbReference type="EMBL" id="KAG9693115.1"/>
    </source>
</evidence>
<evidence type="ECO:0000313" key="3">
    <source>
        <dbReference type="Proteomes" id="UP000779574"/>
    </source>
</evidence>
<reference evidence="2" key="1">
    <citation type="journal article" date="2021" name="J Fungi (Basel)">
        <title>Virulence traits and population genomics of the black yeast Aureobasidium melanogenum.</title>
        <authorList>
            <person name="Cernosa A."/>
            <person name="Sun X."/>
            <person name="Gostincar C."/>
            <person name="Fang C."/>
            <person name="Gunde-Cimerman N."/>
            <person name="Song Z."/>
        </authorList>
    </citation>
    <scope>NUCLEOTIDE SEQUENCE</scope>
    <source>
        <strain evidence="2">EXF-9911</strain>
    </source>
</reference>
<feature type="non-terminal residue" evidence="2">
    <location>
        <position position="1"/>
    </location>
</feature>
<accession>A0A9P8ELL8</accession>
<sequence length="412" mass="46378">MPPKGSRKRAADAEASASQAKSTKTNASATAGAASDESAQQEPDVQETQSTSQPPNNDSSDSGSDDHEMTEEKLKQDPHTYITNCLPRFEFKNRYNKQRQDDEDYDEGDGEAGRAWAKEHNEKKCPCFDKSRTDGWAMMRKAFARKIDVETIEVPHRDPDCFGMYVYNDFAGYGYQEVVENNMAEFNKILNSKNGKTEELWTILESMPVWLLDEPTVPWHMIDDGERSWLTYGLLGFMLLAGLNRIDQEGELKPDSKYKDLSLVLSLWARVADDLGGDTDDPFDGVKGGGDASLGDYAGFSLLWFRYLLALAKEAGIPIKGVTDIDDKVDEWSSQIDGKVKLPPRKADRFGWKTKFSKYTKTYGAGGKIGGEQFKITKWTRQERKKHAFDNEDPLTDEQIKALKDGLVLQIM</sequence>
<name>A0A9P8ELL8_AURME</name>
<dbReference type="EMBL" id="JAHFXF010000205">
    <property type="protein sequence ID" value="KAG9693115.1"/>
    <property type="molecule type" value="Genomic_DNA"/>
</dbReference>
<dbReference type="OrthoDB" id="10037289at2759"/>
<organism evidence="2 3">
    <name type="scientific">Aureobasidium melanogenum</name>
    <name type="common">Aureobasidium pullulans var. melanogenum</name>
    <dbReference type="NCBI Taxonomy" id="46634"/>
    <lineage>
        <taxon>Eukaryota</taxon>
        <taxon>Fungi</taxon>
        <taxon>Dikarya</taxon>
        <taxon>Ascomycota</taxon>
        <taxon>Pezizomycotina</taxon>
        <taxon>Dothideomycetes</taxon>
        <taxon>Dothideomycetidae</taxon>
        <taxon>Dothideales</taxon>
        <taxon>Saccotheciaceae</taxon>
        <taxon>Aureobasidium</taxon>
    </lineage>
</organism>
<dbReference type="Proteomes" id="UP000779574">
    <property type="component" value="Unassembled WGS sequence"/>
</dbReference>
<feature type="compositionally biased region" description="Basic and acidic residues" evidence="1">
    <location>
        <begin position="64"/>
        <end position="78"/>
    </location>
</feature>
<comment type="caution">
    <text evidence="2">The sequence shown here is derived from an EMBL/GenBank/DDBJ whole genome shotgun (WGS) entry which is preliminary data.</text>
</comment>
<proteinExistence type="predicted"/>
<protein>
    <submittedName>
        <fullName evidence="2">Uncharacterized protein</fullName>
    </submittedName>
</protein>
<feature type="region of interest" description="Disordered" evidence="1">
    <location>
        <begin position="1"/>
        <end position="79"/>
    </location>
</feature>
<feature type="compositionally biased region" description="Low complexity" evidence="1">
    <location>
        <begin position="13"/>
        <end position="40"/>
    </location>
</feature>